<organism evidence="1 2">
    <name type="scientific">Cetraspora pellucida</name>
    <dbReference type="NCBI Taxonomy" id="1433469"/>
    <lineage>
        <taxon>Eukaryota</taxon>
        <taxon>Fungi</taxon>
        <taxon>Fungi incertae sedis</taxon>
        <taxon>Mucoromycota</taxon>
        <taxon>Glomeromycotina</taxon>
        <taxon>Glomeromycetes</taxon>
        <taxon>Diversisporales</taxon>
        <taxon>Gigasporaceae</taxon>
        <taxon>Cetraspora</taxon>
    </lineage>
</organism>
<evidence type="ECO:0000313" key="2">
    <source>
        <dbReference type="Proteomes" id="UP000789366"/>
    </source>
</evidence>
<gene>
    <name evidence="1" type="ORF">SPELUC_LOCUS9162</name>
</gene>
<evidence type="ECO:0000313" key="1">
    <source>
        <dbReference type="EMBL" id="CAG8658007.1"/>
    </source>
</evidence>
<proteinExistence type="predicted"/>
<comment type="caution">
    <text evidence="1">The sequence shown here is derived from an EMBL/GenBank/DDBJ whole genome shotgun (WGS) entry which is preliminary data.</text>
</comment>
<dbReference type="Proteomes" id="UP000789366">
    <property type="component" value="Unassembled WGS sequence"/>
</dbReference>
<protein>
    <submittedName>
        <fullName evidence="1">353_t:CDS:1</fullName>
    </submittedName>
</protein>
<accession>A0ACA9NHM2</accession>
<reference evidence="1" key="1">
    <citation type="submission" date="2021-06" db="EMBL/GenBank/DDBJ databases">
        <authorList>
            <person name="Kallberg Y."/>
            <person name="Tangrot J."/>
            <person name="Rosling A."/>
        </authorList>
    </citation>
    <scope>NUCLEOTIDE SEQUENCE</scope>
    <source>
        <strain evidence="1">28 12/20/2015</strain>
    </source>
</reference>
<sequence>STIVAVFGSSDVSDFELGNAFASSAIKRRLDEERSSYSIIGSNQSQHVFKHRIGPLGFVI</sequence>
<feature type="non-terminal residue" evidence="1">
    <location>
        <position position="1"/>
    </location>
</feature>
<dbReference type="EMBL" id="CAJVPW010014969">
    <property type="protein sequence ID" value="CAG8658007.1"/>
    <property type="molecule type" value="Genomic_DNA"/>
</dbReference>
<keyword evidence="2" id="KW-1185">Reference proteome</keyword>
<name>A0ACA9NHM2_9GLOM</name>